<dbReference type="EMBL" id="QPMM01000007">
    <property type="protein sequence ID" value="RFS21786.1"/>
    <property type="molecule type" value="Genomic_DNA"/>
</dbReference>
<organism evidence="1 2">
    <name type="scientific">Chitinophaga silvatica</name>
    <dbReference type="NCBI Taxonomy" id="2282649"/>
    <lineage>
        <taxon>Bacteria</taxon>
        <taxon>Pseudomonadati</taxon>
        <taxon>Bacteroidota</taxon>
        <taxon>Chitinophagia</taxon>
        <taxon>Chitinophagales</taxon>
        <taxon>Chitinophagaceae</taxon>
        <taxon>Chitinophaga</taxon>
    </lineage>
</organism>
<dbReference type="Proteomes" id="UP000260644">
    <property type="component" value="Unassembled WGS sequence"/>
</dbReference>
<keyword evidence="2" id="KW-1185">Reference proteome</keyword>
<sequence length="182" mass="21634">MDKEQIYDWLISAFSRPGFSEESYYYDRRDNEFYSIHICDVAMLNDDFTLRENVQTSYPDRIMRLISDRIIREENKDQDILEIPALSVKHRKIIMSTFLTGITDKNLYDVLHQRMLNQDGTQRFDFYFGSEASDSVIDEWHYFKRSNLIPEIDKALKEMNIDIEISHVWDLDGGDVSISLRL</sequence>
<accession>A0A3E1Y9A8</accession>
<gene>
    <name evidence="1" type="ORF">DVR12_14090</name>
</gene>
<proteinExistence type="predicted"/>
<protein>
    <submittedName>
        <fullName evidence="1">Uncharacterized protein</fullName>
    </submittedName>
</protein>
<comment type="caution">
    <text evidence="1">The sequence shown here is derived from an EMBL/GenBank/DDBJ whole genome shotgun (WGS) entry which is preliminary data.</text>
</comment>
<name>A0A3E1Y9A8_9BACT</name>
<evidence type="ECO:0000313" key="1">
    <source>
        <dbReference type="EMBL" id="RFS21786.1"/>
    </source>
</evidence>
<dbReference type="RefSeq" id="WP_116976345.1">
    <property type="nucleotide sequence ID" value="NZ_QPMM01000007.1"/>
</dbReference>
<dbReference type="OrthoDB" id="795567at2"/>
<evidence type="ECO:0000313" key="2">
    <source>
        <dbReference type="Proteomes" id="UP000260644"/>
    </source>
</evidence>
<reference evidence="1 2" key="1">
    <citation type="submission" date="2018-07" db="EMBL/GenBank/DDBJ databases">
        <title>Chitinophaga K2CV101002-2 sp. nov., isolated from a monsoon evergreen broad-leaved forest soil.</title>
        <authorList>
            <person name="Lv Y."/>
        </authorList>
    </citation>
    <scope>NUCLEOTIDE SEQUENCE [LARGE SCALE GENOMIC DNA]</scope>
    <source>
        <strain evidence="1 2">GDMCC 1.1288</strain>
    </source>
</reference>
<dbReference type="AlphaFoldDB" id="A0A3E1Y9A8"/>